<dbReference type="GO" id="GO:0005634">
    <property type="term" value="C:nucleus"/>
    <property type="evidence" value="ECO:0007669"/>
    <property type="project" value="TreeGrafter"/>
</dbReference>
<feature type="region of interest" description="Disordered" evidence="5">
    <location>
        <begin position="1747"/>
        <end position="1792"/>
    </location>
</feature>
<evidence type="ECO:0000256" key="2">
    <source>
        <dbReference type="ARBA" id="ARBA00023125"/>
    </source>
</evidence>
<evidence type="ECO:0000256" key="1">
    <source>
        <dbReference type="ARBA" id="ARBA00023015"/>
    </source>
</evidence>
<dbReference type="EMBL" id="CAJRST010016668">
    <property type="protein sequence ID" value="CAG5939577.1"/>
    <property type="molecule type" value="Genomic_DNA"/>
</dbReference>
<evidence type="ECO:0000313" key="7">
    <source>
        <dbReference type="Proteomes" id="UP000677803"/>
    </source>
</evidence>
<feature type="region of interest" description="Disordered" evidence="5">
    <location>
        <begin position="1482"/>
        <end position="1515"/>
    </location>
</feature>
<feature type="compositionally biased region" description="Basic residues" evidence="5">
    <location>
        <begin position="1203"/>
        <end position="1214"/>
    </location>
</feature>
<dbReference type="OrthoDB" id="9941983at2759"/>
<evidence type="ECO:0000256" key="5">
    <source>
        <dbReference type="SAM" id="MobiDB-lite"/>
    </source>
</evidence>
<gene>
    <name evidence="6" type="ORF">MMEN_LOCUS13812</name>
</gene>
<feature type="compositionally biased region" description="Basic and acidic residues" evidence="5">
    <location>
        <begin position="1484"/>
        <end position="1504"/>
    </location>
</feature>
<evidence type="ECO:0000256" key="3">
    <source>
        <dbReference type="ARBA" id="ARBA00023163"/>
    </source>
</evidence>
<feature type="compositionally biased region" description="Basic residues" evidence="5">
    <location>
        <begin position="682"/>
        <end position="691"/>
    </location>
</feature>
<feature type="region of interest" description="Disordered" evidence="5">
    <location>
        <begin position="922"/>
        <end position="998"/>
    </location>
</feature>
<feature type="compositionally biased region" description="Basic residues" evidence="5">
    <location>
        <begin position="1690"/>
        <end position="1700"/>
    </location>
</feature>
<keyword evidence="2" id="KW-0238">DNA-binding</keyword>
<accession>A0A8S4BFT2</accession>
<feature type="region of interest" description="Disordered" evidence="5">
    <location>
        <begin position="1674"/>
        <end position="1722"/>
    </location>
</feature>
<dbReference type="Proteomes" id="UP000677803">
    <property type="component" value="Unassembled WGS sequence"/>
</dbReference>
<feature type="region of interest" description="Disordered" evidence="5">
    <location>
        <begin position="469"/>
        <end position="516"/>
    </location>
</feature>
<name>A0A8S4BFT2_9TELE</name>
<feature type="compositionally biased region" description="Basic and acidic residues" evidence="5">
    <location>
        <begin position="1418"/>
        <end position="1435"/>
    </location>
</feature>
<feature type="compositionally biased region" description="Basic and acidic residues" evidence="5">
    <location>
        <begin position="850"/>
        <end position="863"/>
    </location>
</feature>
<evidence type="ECO:0000256" key="4">
    <source>
        <dbReference type="ARBA" id="ARBA00023242"/>
    </source>
</evidence>
<feature type="compositionally biased region" description="Basic and acidic residues" evidence="5">
    <location>
        <begin position="1901"/>
        <end position="1910"/>
    </location>
</feature>
<keyword evidence="1" id="KW-0805">Transcription regulation</keyword>
<reference evidence="6" key="1">
    <citation type="submission" date="2021-05" db="EMBL/GenBank/DDBJ databases">
        <authorList>
            <person name="Tigano A."/>
        </authorList>
    </citation>
    <scope>NUCLEOTIDE SEQUENCE</scope>
</reference>
<keyword evidence="7" id="KW-1185">Reference proteome</keyword>
<keyword evidence="4" id="KW-0539">Nucleus</keyword>
<sequence length="1995" mass="220262">MAAVQCTKCTAERKGFRRELDSWRHRLVHCVGFECILEGIYGPMLLKDLNLFVDCEPEEVDDWSPEASRSQCSFCNLSLDKLSDPAPVASSPPSSPSDYSPCQALTLSESSQSAHRFLQAVFHKKDVPTDCDSNIPLVAQELMRKMIHQFAVEYASKCLLRTSTNGVTGTSSPLSETPDGPLDLTVSRTVEEKEIEPEPDGVLDLSFRNLANSAVTSSSNHKASGSRLSSFTEEMRDLGRRGTAFCQDSAMDGVLRSLCPAHQSLLYQILKLAHQEQLLPLFNHRQVGQTESHCCHCGVPPQDNIAPHPVRFSECKALGHGLCCPSVDSGQQTQCGGAYHSEASKSSCSIHHHSLRGCNSEGQRGSNYSCVQRCRTESYGVLCSKRLHCLSCQNQAIGRINSIVHSFASSPLLSQSSLCAPPSRLCASVCCTKNEGDSSSCYPNHICLRHIRNAVEKCTGEGDHHCPVLKREQSPSPPPLSPIPTDVEKKADEKPPSLLHHRQGEEPDPMGGSRPVSCSLMVADMFAAGENEPQCKALVSKRAHQNPSGASLQEVVTRFSQKLETITSLDKDPAPLSTAIYASEKEQPQFPSTSQSPQCHADAHLTEIITTVLHTGSSSDYSLSELFNKHDNIAPKSPNTRARRRKEVMDAIATRADEAYTRRQTLQIKRDLAMLDQSCNRRKRPTAKRARLKDGAVSVTASGTPSDPDLDKAVSKREIEAGVEQLESHMAGEGTLIELTREEDEEEAKENIQAVIVPDDLRGVSEEQEREIPTERKELASSSAEAHRPGQKSTDETRGSNVKTEVVTETAVAVTPLGGLVGEDCKAVNEASDKNQAEALPIQSSGKNDTLGKDSHSPVRQDQKCQSGHSMGVRRSTRHIVPPLWISSYVTEPRMFFTTSLSEGMSNSTQDDEALTPSILHDVAKDRDAHDTPKSRSDAHLSECTETLPFELKQEEQCEMSSTQLKDQKQMMPVEEESYKKDSPEKETDANDFSSSRRLRSFSKTLQVSNRSENPNMDLSITSTCVQSLSSTQAEYTSPIKLMFVSPVKVKEGIRYSLKSAGSSTQTEHFDPYEESSWGGTPQKCKGQNNGCATSQVKSANSPPKSANSPPKSANSPPKSANSPPKSANSPPKSAPSCTRSVSSPAKSPSSPSKSASSPRSVPSSPKNCLRKSADCTPSKSLSGSEARRSPGDLPPVNETTPPKRRPGRPKKLGPRLEQKAKRPIGRPRKQIAADSAEEAKSSNSKCLTGSDVDDSVNKNLKITVLYGRSRRNKRMVSESFDQLQTDFSDALQKVDIGSDLSILLHRSKTLGTIKRASEELSFASPAMEPAPQSNGNVKFLGQEESTPSRKPGRPAKVKISGISVTVTTVSPRQRKIQLDKDTRQSSETQPHKKALLSDGKSAKDPWTISRQPTSKSTRKEERLEARTQCKDELPHQPAPVRHSMRVRKPSIHFLHAVATSGFRSYSRSNALLRRSKQLLLTKESNERRQEQRNSAEASAEKRRPGGRARATVSQDLSKVAEASVDSIFSPNRTLRWWAPSAEEKTLNQELARRIRVISDTWVADSAEGQEKERTLNSKLDNKGNGAFARKSKHPSVVQMLFDCSPTRPRSCSMQQIRSWFMETTETQSLAIVKKASSRNPYELLHFPRSANKKSTRHSPQAERLRKHVKKFATTVPKSPLQHEQAQQQLRRKKDIRRRLFASSRAAGKRRRGALWRRRGSSGRYQATLVRARSRFLTCRERKRWQKKLKNRRKEAPRFSGGPDATGPRPGRKASAKDRFSDSFETGPTACSASQTQELVDANKEQKLCSKAWSPETLKECRVFLRKINSPDSESAEEEWESCTVTLDDGSPSAYLFAGQERELVGVVKAVKSEGKGSMSKRTASKEQTVSAVNSVQKQEAVPEERERGKYKSPMGVSAELPQPPPAKTLRQSRMRGLSGPKWCDFVKLIEARSRLLLGKELWFVMVPLDVELTMWTDYPTMGQSCTQQLCSILT</sequence>
<feature type="compositionally biased region" description="Polar residues" evidence="5">
    <location>
        <begin position="1363"/>
        <end position="1372"/>
    </location>
</feature>
<feature type="compositionally biased region" description="Basic residues" evidence="5">
    <location>
        <begin position="1707"/>
        <end position="1721"/>
    </location>
</feature>
<feature type="compositionally biased region" description="Polar residues" evidence="5">
    <location>
        <begin position="1086"/>
        <end position="1097"/>
    </location>
</feature>
<feature type="region of interest" description="Disordered" evidence="5">
    <location>
        <begin position="1875"/>
        <end position="1934"/>
    </location>
</feature>
<evidence type="ECO:0000313" key="6">
    <source>
        <dbReference type="EMBL" id="CAG5939577.1"/>
    </source>
</evidence>
<feature type="region of interest" description="Disordered" evidence="5">
    <location>
        <begin position="1060"/>
        <end position="1254"/>
    </location>
</feature>
<protein>
    <submittedName>
        <fullName evidence="6">(Atlantic silverside) hypothetical protein</fullName>
    </submittedName>
</protein>
<dbReference type="GO" id="GO:0006357">
    <property type="term" value="P:regulation of transcription by RNA polymerase II"/>
    <property type="evidence" value="ECO:0007669"/>
    <property type="project" value="TreeGrafter"/>
</dbReference>
<feature type="compositionally biased region" description="Low complexity" evidence="5">
    <location>
        <begin position="1098"/>
        <end position="1166"/>
    </location>
</feature>
<proteinExistence type="predicted"/>
<feature type="compositionally biased region" description="Basic and acidic residues" evidence="5">
    <location>
        <begin position="759"/>
        <end position="798"/>
    </location>
</feature>
<dbReference type="PANTHER" id="PTHR21545">
    <property type="entry name" value="TRANSCRIPTION FACTOR MLR1/2"/>
    <property type="match status" value="1"/>
</dbReference>
<comment type="caution">
    <text evidence="6">The sequence shown here is derived from an EMBL/GenBank/DDBJ whole genome shotgun (WGS) entry which is preliminary data.</text>
</comment>
<organism evidence="6 7">
    <name type="scientific">Menidia menidia</name>
    <name type="common">Atlantic silverside</name>
    <dbReference type="NCBI Taxonomy" id="238744"/>
    <lineage>
        <taxon>Eukaryota</taxon>
        <taxon>Metazoa</taxon>
        <taxon>Chordata</taxon>
        <taxon>Craniata</taxon>
        <taxon>Vertebrata</taxon>
        <taxon>Euteleostomi</taxon>
        <taxon>Actinopterygii</taxon>
        <taxon>Neopterygii</taxon>
        <taxon>Teleostei</taxon>
        <taxon>Neoteleostei</taxon>
        <taxon>Acanthomorphata</taxon>
        <taxon>Ovalentaria</taxon>
        <taxon>Atherinomorphae</taxon>
        <taxon>Atheriniformes</taxon>
        <taxon>Atherinopsidae</taxon>
        <taxon>Menidiinae</taxon>
        <taxon>Menidia</taxon>
    </lineage>
</organism>
<dbReference type="Pfam" id="PF15090">
    <property type="entry name" value="DUF4553"/>
    <property type="match status" value="1"/>
</dbReference>
<feature type="region of interest" description="Disordered" evidence="5">
    <location>
        <begin position="757"/>
        <end position="805"/>
    </location>
</feature>
<feature type="compositionally biased region" description="Basic and acidic residues" evidence="5">
    <location>
        <begin position="486"/>
        <end position="495"/>
    </location>
</feature>
<dbReference type="PANTHER" id="PTHR21545:SF10">
    <property type="entry name" value="LIGAND-DEPENDENT NUCLEAR RECEPTOR COREPRESSOR-LIKE PROTEIN"/>
    <property type="match status" value="1"/>
</dbReference>
<feature type="compositionally biased region" description="Polar residues" evidence="5">
    <location>
        <begin position="1783"/>
        <end position="1792"/>
    </location>
</feature>
<dbReference type="InterPro" id="IPR028104">
    <property type="entry name" value="DUF4553"/>
</dbReference>
<feature type="compositionally biased region" description="Basic and acidic residues" evidence="5">
    <location>
        <begin position="922"/>
        <end position="943"/>
    </location>
</feature>
<feature type="compositionally biased region" description="Polar residues" evidence="5">
    <location>
        <begin position="1880"/>
        <end position="1898"/>
    </location>
</feature>
<feature type="region of interest" description="Disordered" evidence="5">
    <location>
        <begin position="1323"/>
        <end position="1446"/>
    </location>
</feature>
<keyword evidence="3" id="KW-0804">Transcription</keyword>
<dbReference type="GO" id="GO:0003677">
    <property type="term" value="F:DNA binding"/>
    <property type="evidence" value="ECO:0007669"/>
    <property type="project" value="UniProtKB-KW"/>
</dbReference>
<feature type="compositionally biased region" description="Basic and acidic residues" evidence="5">
    <location>
        <begin position="977"/>
        <end position="989"/>
    </location>
</feature>
<feature type="region of interest" description="Disordered" evidence="5">
    <location>
        <begin position="833"/>
        <end position="875"/>
    </location>
</feature>
<feature type="region of interest" description="Disordered" evidence="5">
    <location>
        <begin position="682"/>
        <end position="713"/>
    </location>
</feature>